<feature type="domain" description="Glycosyltransferase subfamily 4-like N-terminal" evidence="3">
    <location>
        <begin position="581"/>
        <end position="737"/>
    </location>
</feature>
<dbReference type="InterPro" id="IPR028098">
    <property type="entry name" value="Glyco_trans_4-like_N"/>
</dbReference>
<dbReference type="Pfam" id="PF13692">
    <property type="entry name" value="Glyco_trans_1_4"/>
    <property type="match status" value="2"/>
</dbReference>
<dbReference type="Gene3D" id="3.40.50.2000">
    <property type="entry name" value="Glycogen Phosphorylase B"/>
    <property type="match status" value="4"/>
</dbReference>
<evidence type="ECO:0000313" key="5">
    <source>
        <dbReference type="Proteomes" id="UP000199412"/>
    </source>
</evidence>
<organism evidence="4 5">
    <name type="scientific">Rhodospira trueperi</name>
    <dbReference type="NCBI Taxonomy" id="69960"/>
    <lineage>
        <taxon>Bacteria</taxon>
        <taxon>Pseudomonadati</taxon>
        <taxon>Pseudomonadota</taxon>
        <taxon>Alphaproteobacteria</taxon>
        <taxon>Rhodospirillales</taxon>
        <taxon>Rhodospirillaceae</taxon>
        <taxon>Rhodospira</taxon>
    </lineage>
</organism>
<dbReference type="PANTHER" id="PTHR12526">
    <property type="entry name" value="GLYCOSYLTRANSFERASE"/>
    <property type="match status" value="1"/>
</dbReference>
<sequence>MVGVDVLHRPGDPRDWGLRLPACDRLEAPGGARALTASVLLAAWRQRVTVVAVRDAGGTWRETSPARLLLERLACRVQAEGPGAAARAWRRVLRVPLPVLGRAEGPLVMIAPSLVGNGAERQMVALVAGLVARGWPVRVLVKHLHDRPGAADLLPDLERLGVPVDVWTAPPPRDTPVLARLDRAAGGLPVALAGDLLGVAGWLAVLKPRAVHAWLDTTAVVGGAAAAVLGVPRVVVGLRNLAPDRLGHPLARGLRPGLAVLSRHPAVTVTANAEAVSVDHARWAGIAPPVVVPNGVVVPPGLRSQRDRPPLVLGVFRLVAHKRPVLWLEVAARVRVARPDARVRLVGDGPLMEAARARTSGVEMPGRVADVAPHFAEASVLLHVSAAEGLPNTVLEAQAAGVPVVAAPAGGLAEALAGPAVDPPTVEALAARVLDLLENPEERCRLAERGRARAARFSMAAMVARHERLYEAPPASVPCRHALRARLCPAGMTRSAWTLARLAVLGEGREIARRIGALLGETGVSRAVSLRGVQRRSNPGAADCGNRPGLLRLRLAMKERRRRGDSSLRLACVGEMLERDGAPLSLLELARGLVARGDAPPALAMAFHDGPLRADWEHAGWSLRVIDAGRPLVGRHVDGHAARLAGALRDAGSTVVLVNGLRAFAGVEAAARAGLPCVWVIREPEPEALADLSAALQDRALSAFGRADRVVFVSAATARAWTAWAPPDRSSVIPNAVTPVVGAPRCPDGDTTTLLAAGAVCPRKGPLDLIAALPLLPDDMQARFRVRWAGRDVNGYAGVVRRAVARLPDSLRDRVELLGEQADMAPVWAAADMAVCPSRAEAAPRAVLEARRAGLPLVTTAVGGIPEQVAHWPHTWLVAPGDPPALARALAAAWRADRPRVPGDIAERHETMLDAYAAVLRSVVGAS</sequence>
<proteinExistence type="predicted"/>
<keyword evidence="5" id="KW-1185">Reference proteome</keyword>
<accession>A0A1G6WBY3</accession>
<evidence type="ECO:0000313" key="4">
    <source>
        <dbReference type="EMBL" id="SDD62556.1"/>
    </source>
</evidence>
<dbReference type="PANTHER" id="PTHR12526:SF510">
    <property type="entry name" value="D-INOSITOL 3-PHOSPHATE GLYCOSYLTRANSFERASE"/>
    <property type="match status" value="1"/>
</dbReference>
<keyword evidence="2 4" id="KW-0808">Transferase</keyword>
<dbReference type="CDD" id="cd03801">
    <property type="entry name" value="GT4_PimA-like"/>
    <property type="match status" value="2"/>
</dbReference>
<dbReference type="SUPFAM" id="SSF53756">
    <property type="entry name" value="UDP-Glycosyltransferase/glycogen phosphorylase"/>
    <property type="match status" value="2"/>
</dbReference>
<evidence type="ECO:0000256" key="1">
    <source>
        <dbReference type="ARBA" id="ARBA00022676"/>
    </source>
</evidence>
<gene>
    <name evidence="4" type="ORF">SAMN05421720_10179</name>
</gene>
<keyword evidence="1" id="KW-0328">Glycosyltransferase</keyword>
<evidence type="ECO:0000259" key="3">
    <source>
        <dbReference type="Pfam" id="PF13439"/>
    </source>
</evidence>
<protein>
    <submittedName>
        <fullName evidence="4">Glycosyltransferase involved in cell wall bisynthesis</fullName>
    </submittedName>
</protein>
<dbReference type="STRING" id="69960.SAMN05421720_10179"/>
<dbReference type="AlphaFoldDB" id="A0A1G6WBY3"/>
<dbReference type="Proteomes" id="UP000199412">
    <property type="component" value="Unassembled WGS sequence"/>
</dbReference>
<name>A0A1G6WBY3_9PROT</name>
<dbReference type="EMBL" id="FNAP01000001">
    <property type="protein sequence ID" value="SDD62556.1"/>
    <property type="molecule type" value="Genomic_DNA"/>
</dbReference>
<evidence type="ECO:0000256" key="2">
    <source>
        <dbReference type="ARBA" id="ARBA00022679"/>
    </source>
</evidence>
<dbReference type="Pfam" id="PF13439">
    <property type="entry name" value="Glyco_transf_4"/>
    <property type="match status" value="1"/>
</dbReference>
<reference evidence="4 5" key="1">
    <citation type="submission" date="2016-10" db="EMBL/GenBank/DDBJ databases">
        <authorList>
            <person name="de Groot N.N."/>
        </authorList>
    </citation>
    <scope>NUCLEOTIDE SEQUENCE [LARGE SCALE GENOMIC DNA]</scope>
    <source>
        <strain evidence="4 5">ATCC 700224</strain>
    </source>
</reference>
<dbReference type="GO" id="GO:0016757">
    <property type="term" value="F:glycosyltransferase activity"/>
    <property type="evidence" value="ECO:0007669"/>
    <property type="project" value="UniProtKB-KW"/>
</dbReference>